<dbReference type="Pfam" id="PF00079">
    <property type="entry name" value="Serpin"/>
    <property type="match status" value="1"/>
</dbReference>
<dbReference type="InterPro" id="IPR000215">
    <property type="entry name" value="Serpin_fam"/>
</dbReference>
<dbReference type="CDD" id="cd00172">
    <property type="entry name" value="serpin"/>
    <property type="match status" value="1"/>
</dbReference>
<evidence type="ECO:0000259" key="6">
    <source>
        <dbReference type="SMART" id="SM00093"/>
    </source>
</evidence>
<dbReference type="Gene3D" id="3.30.497.10">
    <property type="entry name" value="Antithrombin, subunit I, domain 2"/>
    <property type="match status" value="1"/>
</dbReference>
<keyword evidence="8" id="KW-1185">Reference proteome</keyword>
<name>A0A9N9TTR7_PHYSR</name>
<dbReference type="SUPFAM" id="SSF56574">
    <property type="entry name" value="Serpins"/>
    <property type="match status" value="1"/>
</dbReference>
<keyword evidence="5" id="KW-0732">Signal</keyword>
<dbReference type="EMBL" id="OU900098">
    <property type="protein sequence ID" value="CAG9862135.1"/>
    <property type="molecule type" value="Genomic_DNA"/>
</dbReference>
<dbReference type="InterPro" id="IPR042185">
    <property type="entry name" value="Serpin_sf_2"/>
</dbReference>
<feature type="domain" description="Serpin" evidence="6">
    <location>
        <begin position="54"/>
        <end position="466"/>
    </location>
</feature>
<keyword evidence="3" id="KW-0722">Serine protease inhibitor</keyword>
<dbReference type="GO" id="GO:0005615">
    <property type="term" value="C:extracellular space"/>
    <property type="evidence" value="ECO:0007669"/>
    <property type="project" value="InterPro"/>
</dbReference>
<evidence type="ECO:0000256" key="2">
    <source>
        <dbReference type="ARBA" id="ARBA00022690"/>
    </source>
</evidence>
<feature type="signal peptide" evidence="5">
    <location>
        <begin position="1"/>
        <end position="19"/>
    </location>
</feature>
<evidence type="ECO:0000313" key="7">
    <source>
        <dbReference type="EMBL" id="CAG9862135.1"/>
    </source>
</evidence>
<evidence type="ECO:0000256" key="3">
    <source>
        <dbReference type="ARBA" id="ARBA00022900"/>
    </source>
</evidence>
<evidence type="ECO:0000313" key="8">
    <source>
        <dbReference type="Proteomes" id="UP001153712"/>
    </source>
</evidence>
<accession>A0A9N9TTR7</accession>
<dbReference type="Gene3D" id="2.30.39.10">
    <property type="entry name" value="Alpha-1-antitrypsin, domain 1"/>
    <property type="match status" value="1"/>
</dbReference>
<dbReference type="AlphaFoldDB" id="A0A9N9TTR7"/>
<evidence type="ECO:0000256" key="5">
    <source>
        <dbReference type="SAM" id="SignalP"/>
    </source>
</evidence>
<keyword evidence="2" id="KW-0646">Protease inhibitor</keyword>
<dbReference type="SMART" id="SM00093">
    <property type="entry name" value="SERPIN"/>
    <property type="match status" value="1"/>
</dbReference>
<gene>
    <name evidence="7" type="ORF">PHYEVI_LOCUS8457</name>
</gene>
<comment type="similarity">
    <text evidence="1 4">Belongs to the serpin family.</text>
</comment>
<dbReference type="InterPro" id="IPR036186">
    <property type="entry name" value="Serpin_sf"/>
</dbReference>
<dbReference type="PANTHER" id="PTHR11461">
    <property type="entry name" value="SERINE PROTEASE INHIBITOR, SERPIN"/>
    <property type="match status" value="1"/>
</dbReference>
<dbReference type="GO" id="GO:0004867">
    <property type="term" value="F:serine-type endopeptidase inhibitor activity"/>
    <property type="evidence" value="ECO:0007669"/>
    <property type="project" value="UniProtKB-KW"/>
</dbReference>
<organism evidence="7 8">
    <name type="scientific">Phyllotreta striolata</name>
    <name type="common">Striped flea beetle</name>
    <name type="synonym">Crioceris striolata</name>
    <dbReference type="NCBI Taxonomy" id="444603"/>
    <lineage>
        <taxon>Eukaryota</taxon>
        <taxon>Metazoa</taxon>
        <taxon>Ecdysozoa</taxon>
        <taxon>Arthropoda</taxon>
        <taxon>Hexapoda</taxon>
        <taxon>Insecta</taxon>
        <taxon>Pterygota</taxon>
        <taxon>Neoptera</taxon>
        <taxon>Endopterygota</taxon>
        <taxon>Coleoptera</taxon>
        <taxon>Polyphaga</taxon>
        <taxon>Cucujiformia</taxon>
        <taxon>Chrysomeloidea</taxon>
        <taxon>Chrysomelidae</taxon>
        <taxon>Galerucinae</taxon>
        <taxon>Alticini</taxon>
        <taxon>Phyllotreta</taxon>
    </lineage>
</organism>
<dbReference type="Gene3D" id="2.10.310.10">
    <property type="entry name" value="Serpins superfamily"/>
    <property type="match status" value="1"/>
</dbReference>
<sequence>MKVLLLLLLATSSWTDIRCFQPPPSDSDDFLQVVTKSAYDKYGLALEAIFSMGLRLQGIMDTSTEDNFVVSPLSTTAIIGQMLLGANGEFREQLYQLLSLPKMTTSFRVTYYNQYKGQNDTQVLPYAMFHMQLAALIKELRHRKPGEEFVLTLDNALFHEQRIRLNEVFEHSLNNLYHTEITPLDFRTDTSRIINDWASTHTNGLIKSFLSGRLPPSTAALFLNSIYFLAEWETPFADLLNNVDDFHVNANKTARSTFMMGNIIDIPFVQTKNFRMVCLPYKKREVGMYILLPNIDHEHKYNIKKFTEQTSAQEILKAFSDMRPHDVTVKIPKVALSNTLDILRPLQKYASFDKYYNKMRKTGSANVNSLDEITQRVRDYKNFRPHRNDDVFLTNAAVNVPLRVSDIFQQMVFSINEKGTEAAAVTGGFTDYMGGGKSMVLNRPFSFFIRHEETQAALFWGTISNPAKN</sequence>
<proteinExistence type="inferred from homology"/>
<reference evidence="7" key="1">
    <citation type="submission" date="2022-01" db="EMBL/GenBank/DDBJ databases">
        <authorList>
            <person name="King R."/>
        </authorList>
    </citation>
    <scope>NUCLEOTIDE SEQUENCE</scope>
</reference>
<protein>
    <recommendedName>
        <fullName evidence="6">Serpin domain-containing protein</fullName>
    </recommendedName>
</protein>
<dbReference type="InterPro" id="IPR023796">
    <property type="entry name" value="Serpin_dom"/>
</dbReference>
<feature type="chain" id="PRO_5040351195" description="Serpin domain-containing protein" evidence="5">
    <location>
        <begin position="20"/>
        <end position="469"/>
    </location>
</feature>
<dbReference type="OrthoDB" id="9518664at2759"/>
<dbReference type="PANTHER" id="PTHR11461:SF211">
    <property type="entry name" value="GH10112P-RELATED"/>
    <property type="match status" value="1"/>
</dbReference>
<dbReference type="InterPro" id="IPR042178">
    <property type="entry name" value="Serpin_sf_1"/>
</dbReference>
<evidence type="ECO:0000256" key="4">
    <source>
        <dbReference type="RuleBase" id="RU000411"/>
    </source>
</evidence>
<evidence type="ECO:0000256" key="1">
    <source>
        <dbReference type="ARBA" id="ARBA00009500"/>
    </source>
</evidence>
<dbReference type="Proteomes" id="UP001153712">
    <property type="component" value="Chromosome 5"/>
</dbReference>
<dbReference type="Gene3D" id="6.20.40.10">
    <property type="match status" value="1"/>
</dbReference>